<evidence type="ECO:0000256" key="1">
    <source>
        <dbReference type="SAM" id="Coils"/>
    </source>
</evidence>
<organism evidence="3 4">
    <name type="scientific">Vagococcus fluvialis</name>
    <dbReference type="NCBI Taxonomy" id="2738"/>
    <lineage>
        <taxon>Bacteria</taxon>
        <taxon>Bacillati</taxon>
        <taxon>Bacillota</taxon>
        <taxon>Bacilli</taxon>
        <taxon>Lactobacillales</taxon>
        <taxon>Enterococcaceae</taxon>
        <taxon>Vagococcus</taxon>
    </lineage>
</organism>
<dbReference type="Proteomes" id="UP000521358">
    <property type="component" value="Unassembled WGS sequence"/>
</dbReference>
<gene>
    <name evidence="3" type="ORF">HED35_10285</name>
</gene>
<accession>A0A7X6D9V8</accession>
<protein>
    <submittedName>
        <fullName evidence="3">Uncharacterized protein</fullName>
    </submittedName>
</protein>
<proteinExistence type="predicted"/>
<dbReference type="EMBL" id="JAAVMB010000012">
    <property type="protein sequence ID" value="NKC68476.1"/>
    <property type="molecule type" value="Genomic_DNA"/>
</dbReference>
<feature type="region of interest" description="Disordered" evidence="2">
    <location>
        <begin position="272"/>
        <end position="382"/>
    </location>
</feature>
<evidence type="ECO:0000256" key="2">
    <source>
        <dbReference type="SAM" id="MobiDB-lite"/>
    </source>
</evidence>
<feature type="compositionally biased region" description="Gly residues" evidence="2">
    <location>
        <begin position="357"/>
        <end position="376"/>
    </location>
</feature>
<feature type="coiled-coil region" evidence="1">
    <location>
        <begin position="42"/>
        <end position="104"/>
    </location>
</feature>
<feature type="compositionally biased region" description="Low complexity" evidence="2">
    <location>
        <begin position="334"/>
        <end position="343"/>
    </location>
</feature>
<reference evidence="3 4" key="1">
    <citation type="submission" date="2020-03" db="EMBL/GenBank/DDBJ databases">
        <title>Bacterial samples isolated from urine from healthy bovine heifers (Gyr breed).</title>
        <authorList>
            <person name="Giannattasio-Ferraz S."/>
            <person name="Maskeri L."/>
            <person name="Penido A."/>
            <person name="Barbosa-Stancioli E.F."/>
            <person name="Putonti C."/>
        </authorList>
    </citation>
    <scope>NUCLEOTIDE SEQUENCE [LARGE SCALE GENOMIC DNA]</scope>
    <source>
        <strain evidence="3 4">UFMG-H7</strain>
    </source>
</reference>
<dbReference type="AlphaFoldDB" id="A0A7X6D9V8"/>
<comment type="caution">
    <text evidence="3">The sequence shown here is derived from an EMBL/GenBank/DDBJ whole genome shotgun (WGS) entry which is preliminary data.</text>
</comment>
<evidence type="ECO:0000313" key="4">
    <source>
        <dbReference type="Proteomes" id="UP000521358"/>
    </source>
</evidence>
<feature type="coiled-coil region" evidence="1">
    <location>
        <begin position="200"/>
        <end position="260"/>
    </location>
</feature>
<feature type="compositionally biased region" description="Polar residues" evidence="2">
    <location>
        <begin position="298"/>
        <end position="328"/>
    </location>
</feature>
<feature type="compositionally biased region" description="Basic and acidic residues" evidence="2">
    <location>
        <begin position="272"/>
        <end position="295"/>
    </location>
</feature>
<sequence length="432" mass="46881">MKKWNEWTKKQKMTLGIVVACVVVGGAVGTNTYLANQQQAAIAKDLEMIKNEKLTLEQLEKAVNQLRDKENPNFLVKEVDLKALDSIQKQLDQLKKEHKNVFYEEVGKENREVVTLLDEVESNVKAVNYQLMTQNKVTQLFIVNDKEQVIAGTDFNLELPTADDLTLADIEAVVTATKNEAKLVTIPKSTDEKKSWELAIDSLTKEAEKQVTEINALNEVVAKWFNKDNKPLDTVKRDDLKAIEKRINSLKNKKAKDELSVKWKQVNEAVVKKEKAEADKKAKETGGKVEQKADGSFEVTTPQDKPQNVASNDAGTTNQDTGYQDNSNQGGGYNPPATNNGGNNNSGGGSVTPPTNNGGGQNPGNNGGNSNGGGGNVTPPAHTCPTAPYATAAEAEAAGFAAGAKEVVANAVICDFDGKLVGWTYTITAYWD</sequence>
<dbReference type="RefSeq" id="WP_167807665.1">
    <property type="nucleotide sequence ID" value="NZ_JAAVMB010000012.1"/>
</dbReference>
<evidence type="ECO:0000313" key="3">
    <source>
        <dbReference type="EMBL" id="NKC68476.1"/>
    </source>
</evidence>
<name>A0A7X6D9V8_9ENTE</name>
<keyword evidence="1" id="KW-0175">Coiled coil</keyword>